<evidence type="ECO:0000256" key="1">
    <source>
        <dbReference type="SAM" id="Phobius"/>
    </source>
</evidence>
<keyword evidence="1" id="KW-1133">Transmembrane helix</keyword>
<evidence type="ECO:0000313" key="2">
    <source>
        <dbReference type="EMBL" id="CAE0370747.1"/>
    </source>
</evidence>
<protein>
    <submittedName>
        <fullName evidence="2">Uncharacterized protein</fullName>
    </submittedName>
</protein>
<proteinExistence type="predicted"/>
<accession>A0A7S3NMW5</accession>
<organism evidence="2">
    <name type="scientific">Aureoumbra lagunensis</name>
    <dbReference type="NCBI Taxonomy" id="44058"/>
    <lineage>
        <taxon>Eukaryota</taxon>
        <taxon>Sar</taxon>
        <taxon>Stramenopiles</taxon>
        <taxon>Ochrophyta</taxon>
        <taxon>Pelagophyceae</taxon>
        <taxon>Pelagomonadales</taxon>
        <taxon>Aureoumbra</taxon>
    </lineage>
</organism>
<dbReference type="EMBL" id="HBIJ01017328">
    <property type="protein sequence ID" value="CAE0370747.1"/>
    <property type="molecule type" value="Transcribed_RNA"/>
</dbReference>
<keyword evidence="1" id="KW-0472">Membrane</keyword>
<feature type="transmembrane region" description="Helical" evidence="1">
    <location>
        <begin position="23"/>
        <end position="41"/>
    </location>
</feature>
<keyword evidence="1" id="KW-0812">Transmembrane</keyword>
<name>A0A7S3NMW5_9STRA</name>
<sequence length="262" mass="29669">MRTYGTSTNSSDTDEHQSSPRNHFIMITSVIVVSTIIMFGNRAKIQSSSLRSSYFLHSSMDQKMSKMSFHQPKDNMTFQGIDCSTFDDDNLYPYVEGYPKAFSDCEEQDSKAWCEDCHSSSTCTKYCGNTMALCAHNPHGVFQFVNPCLWEMIANLPGVCADTFQNSPPLHSRNIGTTVSGPYVPPIRSCDFHSMCQACADETQPYGLNKFCRAIILHYNFEKRSARHFFTDLIDDAGSSYWCQPEILRSIEDLTFFSTLES</sequence>
<reference evidence="2" key="1">
    <citation type="submission" date="2021-01" db="EMBL/GenBank/DDBJ databases">
        <authorList>
            <person name="Corre E."/>
            <person name="Pelletier E."/>
            <person name="Niang G."/>
            <person name="Scheremetjew M."/>
            <person name="Finn R."/>
            <person name="Kale V."/>
            <person name="Holt S."/>
            <person name="Cochrane G."/>
            <person name="Meng A."/>
            <person name="Brown T."/>
            <person name="Cohen L."/>
        </authorList>
    </citation>
    <scope>NUCLEOTIDE SEQUENCE</scope>
    <source>
        <strain evidence="2">CCMP1510</strain>
    </source>
</reference>
<dbReference type="AlphaFoldDB" id="A0A7S3NMW5"/>
<gene>
    <name evidence="2" type="ORF">ALAG00032_LOCUS11526</name>
</gene>